<evidence type="ECO:0000313" key="4">
    <source>
        <dbReference type="EMBL" id="KAF0314019.1"/>
    </source>
</evidence>
<name>A0A6A4X932_AMPAM</name>
<dbReference type="InterPro" id="IPR001304">
    <property type="entry name" value="C-type_lectin-like"/>
</dbReference>
<dbReference type="EMBL" id="VIIS01000058">
    <property type="protein sequence ID" value="KAF0314019.1"/>
    <property type="molecule type" value="Genomic_DNA"/>
</dbReference>
<dbReference type="Gene3D" id="3.10.100.10">
    <property type="entry name" value="Mannose-Binding Protein A, subunit A"/>
    <property type="match status" value="1"/>
</dbReference>
<dbReference type="AlphaFoldDB" id="A0A6A4X932"/>
<dbReference type="PROSITE" id="PS50041">
    <property type="entry name" value="C_TYPE_LECTIN_2"/>
    <property type="match status" value="1"/>
</dbReference>
<protein>
    <submittedName>
        <fullName evidence="4">Lectin BRA-3</fullName>
    </submittedName>
</protein>
<evidence type="ECO:0000259" key="3">
    <source>
        <dbReference type="PROSITE" id="PS50041"/>
    </source>
</evidence>
<evidence type="ECO:0000256" key="2">
    <source>
        <dbReference type="SAM" id="SignalP"/>
    </source>
</evidence>
<dbReference type="CDD" id="cd00037">
    <property type="entry name" value="CLECT"/>
    <property type="match status" value="1"/>
</dbReference>
<dbReference type="InterPro" id="IPR016187">
    <property type="entry name" value="CTDL_fold"/>
</dbReference>
<accession>A0A6A4X932</accession>
<keyword evidence="2" id="KW-0732">Signal</keyword>
<reference evidence="4 5" key="1">
    <citation type="submission" date="2019-07" db="EMBL/GenBank/DDBJ databases">
        <title>Draft genome assembly of a fouling barnacle, Amphibalanus amphitrite (Darwin, 1854): The first reference genome for Thecostraca.</title>
        <authorList>
            <person name="Kim W."/>
        </authorList>
    </citation>
    <scope>NUCLEOTIDE SEQUENCE [LARGE SCALE GENOMIC DNA]</scope>
    <source>
        <strain evidence="4">SNU_AA5</strain>
        <tissue evidence="4">Soma without cirri and trophi</tissue>
    </source>
</reference>
<dbReference type="SMART" id="SM00034">
    <property type="entry name" value="CLECT"/>
    <property type="match status" value="1"/>
</dbReference>
<feature type="chain" id="PRO_5025593756" evidence="2">
    <location>
        <begin position="38"/>
        <end position="171"/>
    </location>
</feature>
<dbReference type="OrthoDB" id="10057776at2759"/>
<keyword evidence="5" id="KW-1185">Reference proteome</keyword>
<evidence type="ECO:0000256" key="1">
    <source>
        <dbReference type="ARBA" id="ARBA00023157"/>
    </source>
</evidence>
<dbReference type="InterPro" id="IPR018378">
    <property type="entry name" value="C-type_lectin_CS"/>
</dbReference>
<organism evidence="4 5">
    <name type="scientific">Amphibalanus amphitrite</name>
    <name type="common">Striped barnacle</name>
    <name type="synonym">Balanus amphitrite</name>
    <dbReference type="NCBI Taxonomy" id="1232801"/>
    <lineage>
        <taxon>Eukaryota</taxon>
        <taxon>Metazoa</taxon>
        <taxon>Ecdysozoa</taxon>
        <taxon>Arthropoda</taxon>
        <taxon>Crustacea</taxon>
        <taxon>Multicrustacea</taxon>
        <taxon>Cirripedia</taxon>
        <taxon>Thoracica</taxon>
        <taxon>Thoracicalcarea</taxon>
        <taxon>Balanomorpha</taxon>
        <taxon>Balanoidea</taxon>
        <taxon>Balanidae</taxon>
        <taxon>Amphibalaninae</taxon>
        <taxon>Amphibalanus</taxon>
    </lineage>
</organism>
<proteinExistence type="predicted"/>
<dbReference type="Proteomes" id="UP000440578">
    <property type="component" value="Unassembled WGS sequence"/>
</dbReference>
<dbReference type="SUPFAM" id="SSF56436">
    <property type="entry name" value="C-type lectin-like"/>
    <property type="match status" value="1"/>
</dbReference>
<dbReference type="InterPro" id="IPR050111">
    <property type="entry name" value="C-type_lectin/snaclec_domain"/>
</dbReference>
<gene>
    <name evidence="4" type="primary">LEC3_4</name>
    <name evidence="4" type="ORF">FJT64_015501</name>
</gene>
<dbReference type="PROSITE" id="PS00615">
    <property type="entry name" value="C_TYPE_LECTIN_1"/>
    <property type="match status" value="1"/>
</dbReference>
<keyword evidence="1" id="KW-1015">Disulfide bond</keyword>
<dbReference type="InterPro" id="IPR016186">
    <property type="entry name" value="C-type_lectin-like/link_sf"/>
</dbReference>
<dbReference type="PANTHER" id="PTHR22803">
    <property type="entry name" value="MANNOSE, PHOSPHOLIPASE, LECTIN RECEPTOR RELATED"/>
    <property type="match status" value="1"/>
</dbReference>
<feature type="domain" description="C-type lectin" evidence="3">
    <location>
        <begin position="48"/>
        <end position="166"/>
    </location>
</feature>
<evidence type="ECO:0000313" key="5">
    <source>
        <dbReference type="Proteomes" id="UP000440578"/>
    </source>
</evidence>
<dbReference type="Pfam" id="PF00059">
    <property type="entry name" value="Lectin_C"/>
    <property type="match status" value="1"/>
</dbReference>
<feature type="signal peptide" evidence="2">
    <location>
        <begin position="1"/>
        <end position="37"/>
    </location>
</feature>
<sequence>MRDTYSYIASLPETCQYLAKMLYQLLAVTLCAGLASAGCPTNVEWQEFDGFCYWRSTYATSWQQAVTACSTVGTGAKLASIHSLLENAFIMQTYDFADSWIGFNDIETEGQFRWSDGSEVDFTNWARQQPDNQFGQDCTRVPHPDNPHAAEWDDSECEDEHFFICKMPATA</sequence>
<comment type="caution">
    <text evidence="4">The sequence shown here is derived from an EMBL/GenBank/DDBJ whole genome shotgun (WGS) entry which is preliminary data.</text>
</comment>